<gene>
    <name evidence="2" type="ORF">FOA43_001472</name>
</gene>
<dbReference type="GeneID" id="62194873"/>
<reference evidence="2" key="1">
    <citation type="submission" date="2020-10" db="EMBL/GenBank/DDBJ databases">
        <authorList>
            <person name="Roach M.J.R."/>
        </authorList>
    </citation>
    <scope>NUCLEOTIDE SEQUENCE</scope>
    <source>
        <strain evidence="2">CBS 1945</strain>
    </source>
</reference>
<name>A0A875RZJ3_EENNA</name>
<protein>
    <submittedName>
        <fullName evidence="2">Uncharacterized protein</fullName>
    </submittedName>
</protein>
<dbReference type="PANTHER" id="PTHR34693:SF1">
    <property type="entry name" value="PROTEIN PAR32"/>
    <property type="match status" value="1"/>
</dbReference>
<feature type="compositionally biased region" description="Basic and acidic residues" evidence="1">
    <location>
        <begin position="37"/>
        <end position="52"/>
    </location>
</feature>
<dbReference type="EMBL" id="CP064812">
    <property type="protein sequence ID" value="QPG74148.1"/>
    <property type="molecule type" value="Genomic_DNA"/>
</dbReference>
<dbReference type="InterPro" id="IPR022024">
    <property type="entry name" value="DUF3602"/>
</dbReference>
<sequence>MSSLNPVFSTGRGGAGNMINISTAREAENEIVLSEEQNERQQRSSYKADKEGNYTVSSGRGGAGNITKVKNLPSPKFEPKKSRDEKKEDDDDDTDQLRPVYSIGRGGAGNMVRNTKANNRSPNLQSTTINEDIDNGISPVHSGASDRGLMDTLTENQNSNRGHKLIKKLRKVFGN</sequence>
<accession>A0A875RZJ3</accession>
<dbReference type="AlphaFoldDB" id="A0A875RZJ3"/>
<feature type="region of interest" description="Disordered" evidence="1">
    <location>
        <begin position="33"/>
        <end position="175"/>
    </location>
</feature>
<evidence type="ECO:0000313" key="3">
    <source>
        <dbReference type="Proteomes" id="UP000662931"/>
    </source>
</evidence>
<feature type="compositionally biased region" description="Basic and acidic residues" evidence="1">
    <location>
        <begin position="77"/>
        <end position="86"/>
    </location>
</feature>
<keyword evidence="3" id="KW-1185">Reference proteome</keyword>
<dbReference type="OrthoDB" id="3063476at2759"/>
<dbReference type="KEGG" id="bnn:FOA43_001472"/>
<dbReference type="RefSeq" id="XP_038777713.1">
    <property type="nucleotide sequence ID" value="XM_038921785.1"/>
</dbReference>
<evidence type="ECO:0000256" key="1">
    <source>
        <dbReference type="SAM" id="MobiDB-lite"/>
    </source>
</evidence>
<evidence type="ECO:0000313" key="2">
    <source>
        <dbReference type="EMBL" id="QPG74148.1"/>
    </source>
</evidence>
<proteinExistence type="predicted"/>
<feature type="compositionally biased region" description="Polar residues" evidence="1">
    <location>
        <begin position="112"/>
        <end position="130"/>
    </location>
</feature>
<feature type="region of interest" description="Disordered" evidence="1">
    <location>
        <begin position="1"/>
        <end position="21"/>
    </location>
</feature>
<dbReference type="Proteomes" id="UP000662931">
    <property type="component" value="Chromosome 1"/>
</dbReference>
<organism evidence="2 3">
    <name type="scientific">Eeniella nana</name>
    <name type="common">Yeast</name>
    <name type="synonym">Brettanomyces nanus</name>
    <dbReference type="NCBI Taxonomy" id="13502"/>
    <lineage>
        <taxon>Eukaryota</taxon>
        <taxon>Fungi</taxon>
        <taxon>Dikarya</taxon>
        <taxon>Ascomycota</taxon>
        <taxon>Saccharomycotina</taxon>
        <taxon>Pichiomycetes</taxon>
        <taxon>Pichiales</taxon>
        <taxon>Pichiaceae</taxon>
        <taxon>Brettanomyces</taxon>
    </lineage>
</organism>
<dbReference type="Pfam" id="PF12223">
    <property type="entry name" value="DUF3602"/>
    <property type="match status" value="1"/>
</dbReference>
<feature type="compositionally biased region" description="Basic residues" evidence="1">
    <location>
        <begin position="161"/>
        <end position="175"/>
    </location>
</feature>
<dbReference type="InterPro" id="IPR053203">
    <property type="entry name" value="Cisplatin_resist-associated"/>
</dbReference>
<dbReference type="PANTHER" id="PTHR34693">
    <property type="entry name" value="PROTEIN PAR32"/>
    <property type="match status" value="1"/>
</dbReference>